<dbReference type="EMBL" id="CM047940">
    <property type="protein sequence ID" value="KAI9904016.1"/>
    <property type="molecule type" value="Genomic_DNA"/>
</dbReference>
<proteinExistence type="predicted"/>
<accession>A0ACC0VC44</accession>
<protein>
    <submittedName>
        <fullName evidence="1">Uncharacterized protein</fullName>
    </submittedName>
</protein>
<reference evidence="1" key="1">
    <citation type="submission" date="2022-10" db="EMBL/GenBank/DDBJ databases">
        <title>Complete Genome of Trichothecium roseum strain YXFP-22015, a Plant Pathogen Isolated from Citrus.</title>
        <authorList>
            <person name="Wang Y."/>
            <person name="Zhu L."/>
        </authorList>
    </citation>
    <scope>NUCLEOTIDE SEQUENCE</scope>
    <source>
        <strain evidence="1">YXFP-22015</strain>
    </source>
</reference>
<comment type="caution">
    <text evidence="1">The sequence shown here is derived from an EMBL/GenBank/DDBJ whole genome shotgun (WGS) entry which is preliminary data.</text>
</comment>
<keyword evidence="2" id="KW-1185">Reference proteome</keyword>
<evidence type="ECO:0000313" key="2">
    <source>
        <dbReference type="Proteomes" id="UP001163324"/>
    </source>
</evidence>
<organism evidence="1 2">
    <name type="scientific">Trichothecium roseum</name>
    <dbReference type="NCBI Taxonomy" id="47278"/>
    <lineage>
        <taxon>Eukaryota</taxon>
        <taxon>Fungi</taxon>
        <taxon>Dikarya</taxon>
        <taxon>Ascomycota</taxon>
        <taxon>Pezizomycotina</taxon>
        <taxon>Sordariomycetes</taxon>
        <taxon>Hypocreomycetidae</taxon>
        <taxon>Hypocreales</taxon>
        <taxon>Hypocreales incertae sedis</taxon>
        <taxon>Trichothecium</taxon>
    </lineage>
</organism>
<name>A0ACC0VC44_9HYPO</name>
<sequence length="423" mass="45935">MHFPSVVAALSAASVASASRFSLRPSPWRRNADPNSYHDLPRAVQASNEPLWPRTVETVQHEQRAAPSRRADNPFLNKALTVNPEYAEKLESVYNFFVEEGDTANADKVRKVQDIGTFYWISDIASLSTIDDAVSNARRAKNSTGEDQIVGLVLYNLPDRDCSGGESSGELESENGGLARYKSEYVDAYAAKLSAAPDVTFAVIVEPDALGNVITNQNIDFCAQATPVYEEGIAYAISSLQQSNVNLYIDASHGGWLGWDDNLPLAAKEFAKVVDIARSSSGNSTKVRGFSTNVSNYNPFHAAVREPFTEGSKSYDEGHYASSLAPHLQAEGLPAHFIIDQGRVAEPGSREEWGDWCNIFPAGYGMPPGTTVNNTYVDSIVWVKPGGESDGECGYEGAPPAGQWFPEYAAMLVERANTFVSAL</sequence>
<dbReference type="Proteomes" id="UP001163324">
    <property type="component" value="Chromosome 1"/>
</dbReference>
<gene>
    <name evidence="1" type="ORF">N3K66_000545</name>
</gene>
<evidence type="ECO:0000313" key="1">
    <source>
        <dbReference type="EMBL" id="KAI9904016.1"/>
    </source>
</evidence>